<keyword evidence="3" id="KW-1185">Reference proteome</keyword>
<feature type="domain" description="Aminoglycoside phosphotransferase" evidence="1">
    <location>
        <begin position="100"/>
        <end position="288"/>
    </location>
</feature>
<reference evidence="2" key="2">
    <citation type="submission" date="2020-09" db="EMBL/GenBank/DDBJ databases">
        <authorList>
            <person name="Sun Q."/>
            <person name="Ohkuma M."/>
        </authorList>
    </citation>
    <scope>NUCLEOTIDE SEQUENCE</scope>
    <source>
        <strain evidence="2">JCM 4714</strain>
    </source>
</reference>
<comment type="caution">
    <text evidence="2">The sequence shown here is derived from an EMBL/GenBank/DDBJ whole genome shotgun (WGS) entry which is preliminary data.</text>
</comment>
<dbReference type="Proteomes" id="UP000655443">
    <property type="component" value="Unassembled WGS sequence"/>
</dbReference>
<evidence type="ECO:0000313" key="2">
    <source>
        <dbReference type="EMBL" id="GGW24360.1"/>
    </source>
</evidence>
<dbReference type="AlphaFoldDB" id="A0A918IRA5"/>
<dbReference type="InterPro" id="IPR011009">
    <property type="entry name" value="Kinase-like_dom_sf"/>
</dbReference>
<dbReference type="EMBL" id="BMVG01000090">
    <property type="protein sequence ID" value="GGW24360.1"/>
    <property type="molecule type" value="Genomic_DNA"/>
</dbReference>
<proteinExistence type="predicted"/>
<protein>
    <recommendedName>
        <fullName evidence="1">Aminoglycoside phosphotransferase domain-containing protein</fullName>
    </recommendedName>
</protein>
<dbReference type="Pfam" id="PF01636">
    <property type="entry name" value="APH"/>
    <property type="match status" value="1"/>
</dbReference>
<accession>A0A918IRA5</accession>
<dbReference type="SUPFAM" id="SSF56112">
    <property type="entry name" value="Protein kinase-like (PK-like)"/>
    <property type="match status" value="1"/>
</dbReference>
<gene>
    <name evidence="2" type="ORF">GCM10010339_94190</name>
</gene>
<sequence length="406" mass="43311">MSTTAVSTSPNSPTPAADQVFAFADLEIGAAAAEQWPHADVDLGDHVPSVTGYVRRITVDGRALYAKYSLLGVSLVSLLRGACGPWPQVREAQREYVLRPDALIEREAAQLRFLLDAGHPRVCPVAGVRRGVLFTERVGGASLARLLLERPAQSAGLLAGVFGQLRDLHHPPAVGRLGPAGVIGERSIAGTFRRKFNGLSGPVYVQRLGADRCVADDREEVVAVLRQVVVRLHRLRARLLPQSPRRVLAYGDLKPEHVLYPDGTDQPPVFIDPGLLLAGTAVDAAKLISRTVLTLAASRPGPETGKHLVHGLGVFAGTRMDGLSVKARRAWLRELLALWLMDSVNILTTYLSAPAELPLPALGDALVGRAVDLCRMVDRISTDLAAGGDTSAMWDGALGHAQAVAA</sequence>
<evidence type="ECO:0000313" key="3">
    <source>
        <dbReference type="Proteomes" id="UP000655443"/>
    </source>
</evidence>
<organism evidence="2 3">
    <name type="scientific">Streptomyces alanosinicus</name>
    <dbReference type="NCBI Taxonomy" id="68171"/>
    <lineage>
        <taxon>Bacteria</taxon>
        <taxon>Bacillati</taxon>
        <taxon>Actinomycetota</taxon>
        <taxon>Actinomycetes</taxon>
        <taxon>Kitasatosporales</taxon>
        <taxon>Streptomycetaceae</taxon>
        <taxon>Streptomyces</taxon>
    </lineage>
</organism>
<reference evidence="2" key="1">
    <citation type="journal article" date="2014" name="Int. J. Syst. Evol. Microbiol.">
        <title>Complete genome sequence of Corynebacterium casei LMG S-19264T (=DSM 44701T), isolated from a smear-ripened cheese.</title>
        <authorList>
            <consortium name="US DOE Joint Genome Institute (JGI-PGF)"/>
            <person name="Walter F."/>
            <person name="Albersmeier A."/>
            <person name="Kalinowski J."/>
            <person name="Ruckert C."/>
        </authorList>
    </citation>
    <scope>NUCLEOTIDE SEQUENCE</scope>
    <source>
        <strain evidence="2">JCM 4714</strain>
    </source>
</reference>
<evidence type="ECO:0000259" key="1">
    <source>
        <dbReference type="Pfam" id="PF01636"/>
    </source>
</evidence>
<name>A0A918IRA5_9ACTN</name>
<dbReference type="InterPro" id="IPR002575">
    <property type="entry name" value="Aminoglycoside_PTrfase"/>
</dbReference>
<dbReference type="RefSeq" id="WP_229882579.1">
    <property type="nucleotide sequence ID" value="NZ_BMVG01000090.1"/>
</dbReference>